<feature type="transmembrane region" description="Helical" evidence="1">
    <location>
        <begin position="15"/>
        <end position="35"/>
    </location>
</feature>
<dbReference type="Proteomes" id="UP000711995">
    <property type="component" value="Unassembled WGS sequence"/>
</dbReference>
<dbReference type="EMBL" id="JAATLJ010000001">
    <property type="protein sequence ID" value="NIZ40579.1"/>
    <property type="molecule type" value="Genomic_DNA"/>
</dbReference>
<dbReference type="AlphaFoldDB" id="A0A968GDS3"/>
<gene>
    <name evidence="2" type="ORF">HCT14_03510</name>
</gene>
<feature type="transmembrane region" description="Helical" evidence="1">
    <location>
        <begin position="151"/>
        <end position="171"/>
    </location>
</feature>
<evidence type="ECO:0000256" key="1">
    <source>
        <dbReference type="SAM" id="Phobius"/>
    </source>
</evidence>
<feature type="transmembrane region" description="Helical" evidence="1">
    <location>
        <begin position="80"/>
        <end position="102"/>
    </location>
</feature>
<evidence type="ECO:0000313" key="2">
    <source>
        <dbReference type="EMBL" id="NIZ40579.1"/>
    </source>
</evidence>
<dbReference type="RefSeq" id="WP_167700171.1">
    <property type="nucleotide sequence ID" value="NZ_CP118174.1"/>
</dbReference>
<keyword evidence="1" id="KW-0812">Transmembrane</keyword>
<keyword evidence="3" id="KW-1185">Reference proteome</keyword>
<proteinExistence type="predicted"/>
<feature type="transmembrane region" description="Helical" evidence="1">
    <location>
        <begin position="47"/>
        <end position="68"/>
    </location>
</feature>
<feature type="transmembrane region" description="Helical" evidence="1">
    <location>
        <begin position="201"/>
        <end position="221"/>
    </location>
</feature>
<sequence>MVYWLWQFDHDNIEVTAVLSIASSLILALLILFITMTLFRKTNAPELVLLLVYSIGLSLQPLRLFLVYPYDLNTQTLQVFSTYMAVFGYFLSLSTLLFIGLYEINAIILRVEEIVIYFAIAMYIFIASQPLNVVDMNVGYLFQFTDIMAVSLLHFILSIITVAICVILFFNKEEAHKPYFAISILVLHIAIRLHWEGSNLFLTVLGFLLQVVGFIVLFMLIRRRYLWFRWS</sequence>
<accession>A0A968GDS3</accession>
<name>A0A968GDS3_9SPIO</name>
<keyword evidence="1" id="KW-0472">Membrane</keyword>
<feature type="transmembrane region" description="Helical" evidence="1">
    <location>
        <begin position="114"/>
        <end position="131"/>
    </location>
</feature>
<organism evidence="2 3">
    <name type="scientific">Entomospira entomophila</name>
    <dbReference type="NCBI Taxonomy" id="2719988"/>
    <lineage>
        <taxon>Bacteria</taxon>
        <taxon>Pseudomonadati</taxon>
        <taxon>Spirochaetota</taxon>
        <taxon>Spirochaetia</taxon>
        <taxon>Spirochaetales</taxon>
        <taxon>Spirochaetaceae</taxon>
        <taxon>Entomospira</taxon>
    </lineage>
</organism>
<evidence type="ECO:0000313" key="3">
    <source>
        <dbReference type="Proteomes" id="UP000711995"/>
    </source>
</evidence>
<protein>
    <submittedName>
        <fullName evidence="2">Uncharacterized protein</fullName>
    </submittedName>
</protein>
<keyword evidence="1" id="KW-1133">Transmembrane helix</keyword>
<comment type="caution">
    <text evidence="2">The sequence shown here is derived from an EMBL/GenBank/DDBJ whole genome shotgun (WGS) entry which is preliminary data.</text>
</comment>
<feature type="transmembrane region" description="Helical" evidence="1">
    <location>
        <begin position="178"/>
        <end position="195"/>
    </location>
</feature>
<reference evidence="2 3" key="1">
    <citation type="submission" date="2020-03" db="EMBL/GenBank/DDBJ databases">
        <title>Spirochaetal bacteria isolated from arthropods constitute a novel genus Entomospira genus novum within the order Spirochaetales.</title>
        <authorList>
            <person name="Grana-Miraglia L."/>
            <person name="Sikutova S."/>
            <person name="Fingerle V."/>
            <person name="Sing A."/>
            <person name="Castillo-Ramirez S."/>
            <person name="Margos G."/>
            <person name="Rudolf I."/>
        </authorList>
    </citation>
    <scope>NUCLEOTIDE SEQUENCE [LARGE SCALE GENOMIC DNA]</scope>
    <source>
        <strain evidence="2 3">BR193</strain>
    </source>
</reference>